<feature type="chain" id="PRO_5030022618" evidence="2">
    <location>
        <begin position="26"/>
        <end position="501"/>
    </location>
</feature>
<keyword evidence="1" id="KW-0802">TPR repeat</keyword>
<dbReference type="Gene3D" id="1.25.40.10">
    <property type="entry name" value="Tetratricopeptide repeat domain"/>
    <property type="match status" value="2"/>
</dbReference>
<protein>
    <submittedName>
        <fullName evidence="3">Tetratricopeptide repeat-containing protein</fullName>
    </submittedName>
</protein>
<dbReference type="SUPFAM" id="SSF48452">
    <property type="entry name" value="TPR-like"/>
    <property type="match status" value="1"/>
</dbReference>
<dbReference type="EMBL" id="FTOR01000004">
    <property type="protein sequence ID" value="SIT15192.1"/>
    <property type="molecule type" value="Genomic_DNA"/>
</dbReference>
<name>A0A173M9H6_9BACT</name>
<dbReference type="STRING" id="477680.SAMN05421788_104138"/>
<evidence type="ECO:0000256" key="2">
    <source>
        <dbReference type="SAM" id="SignalP"/>
    </source>
</evidence>
<dbReference type="RefSeq" id="WP_231940372.1">
    <property type="nucleotide sequence ID" value="NZ_AP017422.1"/>
</dbReference>
<dbReference type="Proteomes" id="UP000186917">
    <property type="component" value="Unassembled WGS sequence"/>
</dbReference>
<keyword evidence="4" id="KW-1185">Reference proteome</keyword>
<gene>
    <name evidence="3" type="ORF">SAMN05421788_104138</name>
</gene>
<dbReference type="PROSITE" id="PS50005">
    <property type="entry name" value="TPR"/>
    <property type="match status" value="1"/>
</dbReference>
<feature type="repeat" description="TPR" evidence="1">
    <location>
        <begin position="449"/>
        <end position="482"/>
    </location>
</feature>
<evidence type="ECO:0000256" key="1">
    <source>
        <dbReference type="PROSITE-ProRule" id="PRU00339"/>
    </source>
</evidence>
<accession>A0A173M9H6</accession>
<reference evidence="4" key="1">
    <citation type="submission" date="2017-01" db="EMBL/GenBank/DDBJ databases">
        <authorList>
            <person name="Varghese N."/>
            <person name="Submissions S."/>
        </authorList>
    </citation>
    <scope>NUCLEOTIDE SEQUENCE [LARGE SCALE GENOMIC DNA]</scope>
    <source>
        <strain evidence="4">DSM 21054</strain>
    </source>
</reference>
<sequence>MMIRTLTVFIAVLLLTTALSNSCKAEKVFDFNATCEKAYADITSLKLASGQQWINEVRKENPDNLVADYLESYIDFFILFFNEDPQEYEVRKPHFSERLDKLAEGPSSSPFYKYSQAVVSLQKATVAIKFGERWSAGWTFKHAFGLIKDNNKAFPNFAPNNLIYGPLEVAAGTIPSGYKWLANLFGMKGSVKDGMQKMRTFLNGSDKWCGIFFNEAAFYYCYLVYYIENKPDDVAQFIIQKKLDVVNNHLFTYLAANLSINNKKTDFGKNIVLNRNQSPEYLATQAWDFELGYAYMRHLDLQEAVSHFEAFQHNFKGKFYVKDVYEKLSWCYYLLGNKQAAEAARQNILKKGSTETDADKKAEKDAKENKWPNSVLLKVRLLNDGGYNKEALALLNGKSSESFTQIEEKLEFAYRVARIYDDVGKDNEAIQAYLAAIKLGSGRTEYYAARAALQIGYIYERQGKKAMAITFFQQCLDMEDHEYKDSLDQRAKAGIARCKGQ</sequence>
<dbReference type="SMART" id="SM00028">
    <property type="entry name" value="TPR"/>
    <property type="match status" value="2"/>
</dbReference>
<dbReference type="InterPro" id="IPR011990">
    <property type="entry name" value="TPR-like_helical_dom_sf"/>
</dbReference>
<evidence type="ECO:0000313" key="3">
    <source>
        <dbReference type="EMBL" id="SIT15192.1"/>
    </source>
</evidence>
<dbReference type="Pfam" id="PF13181">
    <property type="entry name" value="TPR_8"/>
    <property type="match status" value="2"/>
</dbReference>
<organism evidence="3 4">
    <name type="scientific">Filimonas lacunae</name>
    <dbReference type="NCBI Taxonomy" id="477680"/>
    <lineage>
        <taxon>Bacteria</taxon>
        <taxon>Pseudomonadati</taxon>
        <taxon>Bacteroidota</taxon>
        <taxon>Chitinophagia</taxon>
        <taxon>Chitinophagales</taxon>
        <taxon>Chitinophagaceae</taxon>
        <taxon>Filimonas</taxon>
    </lineage>
</organism>
<dbReference type="InterPro" id="IPR019734">
    <property type="entry name" value="TPR_rpt"/>
</dbReference>
<keyword evidence="2" id="KW-0732">Signal</keyword>
<feature type="signal peptide" evidence="2">
    <location>
        <begin position="1"/>
        <end position="25"/>
    </location>
</feature>
<dbReference type="KEGG" id="fln:FLA_0107"/>
<evidence type="ECO:0000313" key="4">
    <source>
        <dbReference type="Proteomes" id="UP000186917"/>
    </source>
</evidence>
<dbReference type="AlphaFoldDB" id="A0A173M9H6"/>
<proteinExistence type="predicted"/>